<dbReference type="RefSeq" id="WP_151119472.1">
    <property type="nucleotide sequence ID" value="NZ_CP042582.1"/>
</dbReference>
<dbReference type="SUPFAM" id="SSF51735">
    <property type="entry name" value="NAD(P)-binding Rossmann-fold domains"/>
    <property type="match status" value="1"/>
</dbReference>
<feature type="domain" description="Ketoreductase" evidence="2">
    <location>
        <begin position="7"/>
        <end position="179"/>
    </location>
</feature>
<dbReference type="OrthoDB" id="9803333at2"/>
<evidence type="ECO:0000313" key="3">
    <source>
        <dbReference type="EMBL" id="QEX24170.1"/>
    </source>
</evidence>
<dbReference type="SMART" id="SM00822">
    <property type="entry name" value="PKS_KR"/>
    <property type="match status" value="1"/>
</dbReference>
<dbReference type="InterPro" id="IPR036291">
    <property type="entry name" value="NAD(P)-bd_dom_sf"/>
</dbReference>
<dbReference type="PANTHER" id="PTHR42760:SF123">
    <property type="entry name" value="OXIDOREDUCTASE"/>
    <property type="match status" value="1"/>
</dbReference>
<dbReference type="FunFam" id="3.40.50.720:FF:000084">
    <property type="entry name" value="Short-chain dehydrogenase reductase"/>
    <property type="match status" value="1"/>
</dbReference>
<comment type="similarity">
    <text evidence="1">Belongs to the short-chain dehydrogenases/reductases (SDR) family.</text>
</comment>
<dbReference type="AlphaFoldDB" id="A0A5J6N694"/>
<dbReference type="PRINTS" id="PR00081">
    <property type="entry name" value="GDHRDH"/>
</dbReference>
<evidence type="ECO:0000313" key="4">
    <source>
        <dbReference type="Proteomes" id="UP000325797"/>
    </source>
</evidence>
<evidence type="ECO:0000259" key="2">
    <source>
        <dbReference type="SMART" id="SM00822"/>
    </source>
</evidence>
<evidence type="ECO:0000256" key="1">
    <source>
        <dbReference type="ARBA" id="ARBA00006484"/>
    </source>
</evidence>
<proteinExistence type="inferred from homology"/>
<dbReference type="GO" id="GO:0030497">
    <property type="term" value="P:fatty acid elongation"/>
    <property type="evidence" value="ECO:0007669"/>
    <property type="project" value="TreeGrafter"/>
</dbReference>
<accession>A0A5J6N694</accession>
<protein>
    <submittedName>
        <fullName evidence="3">Short-chain dehydrogenase</fullName>
    </submittedName>
</protein>
<dbReference type="Gene3D" id="3.40.50.720">
    <property type="entry name" value="NAD(P)-binding Rossmann-like Domain"/>
    <property type="match status" value="1"/>
</dbReference>
<organism evidence="3 4">
    <name type="scientific">Hypericibacter adhaerens</name>
    <dbReference type="NCBI Taxonomy" id="2602016"/>
    <lineage>
        <taxon>Bacteria</taxon>
        <taxon>Pseudomonadati</taxon>
        <taxon>Pseudomonadota</taxon>
        <taxon>Alphaproteobacteria</taxon>
        <taxon>Rhodospirillales</taxon>
        <taxon>Dongiaceae</taxon>
        <taxon>Hypericibacter</taxon>
    </lineage>
</organism>
<reference evidence="3 4" key="1">
    <citation type="submission" date="2019-08" db="EMBL/GenBank/DDBJ databases">
        <title>Hyperibacter terrae gen. nov., sp. nov. and Hyperibacter viscosus sp. nov., two new members in the family Rhodospirillaceae isolated from the rhizosphere of Hypericum perforatum.</title>
        <authorList>
            <person name="Noviana Z."/>
        </authorList>
    </citation>
    <scope>NUCLEOTIDE SEQUENCE [LARGE SCALE GENOMIC DNA]</scope>
    <source>
        <strain evidence="3 4">R5959</strain>
    </source>
</reference>
<dbReference type="PANTHER" id="PTHR42760">
    <property type="entry name" value="SHORT-CHAIN DEHYDROGENASES/REDUCTASES FAMILY MEMBER"/>
    <property type="match status" value="1"/>
</dbReference>
<dbReference type="Proteomes" id="UP000325797">
    <property type="component" value="Chromosome"/>
</dbReference>
<dbReference type="InterPro" id="IPR002347">
    <property type="entry name" value="SDR_fam"/>
</dbReference>
<dbReference type="NCBIfam" id="NF005559">
    <property type="entry name" value="PRK07231.1"/>
    <property type="match status" value="1"/>
</dbReference>
<name>A0A5J6N694_9PROT</name>
<sequence>MFDFSGRVLLLTGANGGIGRAIAQEFLEAGASLVLADLNAEGTAAFARALDPSGTRVTAIGLDAGHAGDVERAVKLCLDRFGRLDYLVTAAAIFEDHPFETMTDEQWRRTMSANLDSVFYACRRAVPHMKTGSAIVNLASEAAHTGGSPMHADYGATKAGVLAFTKTIARELAPRVRVNAVSPGTINTPMVARWLEQHGAGYAETIPMRRLGEPRDVAQAVAFLCSEAASYITGTTIHVNGGGYVGA</sequence>
<dbReference type="InterPro" id="IPR057326">
    <property type="entry name" value="KR_dom"/>
</dbReference>
<dbReference type="KEGG" id="hadh:FRZ61_41110"/>
<keyword evidence="4" id="KW-1185">Reference proteome</keyword>
<dbReference type="EMBL" id="CP042582">
    <property type="protein sequence ID" value="QEX24170.1"/>
    <property type="molecule type" value="Genomic_DNA"/>
</dbReference>
<dbReference type="GO" id="GO:0016616">
    <property type="term" value="F:oxidoreductase activity, acting on the CH-OH group of donors, NAD or NADP as acceptor"/>
    <property type="evidence" value="ECO:0007669"/>
    <property type="project" value="TreeGrafter"/>
</dbReference>
<gene>
    <name evidence="3" type="ORF">FRZ61_41110</name>
</gene>
<dbReference type="PRINTS" id="PR00080">
    <property type="entry name" value="SDRFAMILY"/>
</dbReference>
<dbReference type="Pfam" id="PF13561">
    <property type="entry name" value="adh_short_C2"/>
    <property type="match status" value="1"/>
</dbReference>